<organism evidence="1 2">
    <name type="scientific">Massilia glaciei</name>
    <dbReference type="NCBI Taxonomy" id="1524097"/>
    <lineage>
        <taxon>Bacteria</taxon>
        <taxon>Pseudomonadati</taxon>
        <taxon>Pseudomonadota</taxon>
        <taxon>Betaproteobacteria</taxon>
        <taxon>Burkholderiales</taxon>
        <taxon>Oxalobacteraceae</taxon>
        <taxon>Telluria group</taxon>
        <taxon>Massilia</taxon>
    </lineage>
</organism>
<name>A0A2U2I6F4_9BURK</name>
<gene>
    <name evidence="1" type="ORF">C7C56_002365</name>
</gene>
<comment type="caution">
    <text evidence="1">The sequence shown here is derived from an EMBL/GenBank/DDBJ whole genome shotgun (WGS) entry which is preliminary data.</text>
</comment>
<reference evidence="1 2" key="1">
    <citation type="submission" date="2018-04" db="EMBL/GenBank/DDBJ databases">
        <title>Massilia violaceinigra sp. nov., a novel purple-pigmented bacterium isolated from Tianshan glacier, Xinjiang, China.</title>
        <authorList>
            <person name="Wang H."/>
        </authorList>
    </citation>
    <scope>NUCLEOTIDE SEQUENCE [LARGE SCALE GENOMIC DNA]</scope>
    <source>
        <strain evidence="1 2">B448-2</strain>
    </source>
</reference>
<sequence>MLPGRDLFTVAGYFEPTQALIVQGCLVAAGIPAVVADANLVQAHFLWANALGGVRIRVPQCHVQESLQIIAAFERGEFALDEDTDIGTDTGTDEKT</sequence>
<evidence type="ECO:0000313" key="1">
    <source>
        <dbReference type="EMBL" id="PWF55337.1"/>
    </source>
</evidence>
<protein>
    <recommendedName>
        <fullName evidence="3">DUF2007 domain-containing protein</fullName>
    </recommendedName>
</protein>
<dbReference type="Proteomes" id="UP000241421">
    <property type="component" value="Unassembled WGS sequence"/>
</dbReference>
<proteinExistence type="predicted"/>
<accession>A0A2U2I6F4</accession>
<evidence type="ECO:0000313" key="2">
    <source>
        <dbReference type="Proteomes" id="UP000241421"/>
    </source>
</evidence>
<evidence type="ECO:0008006" key="3">
    <source>
        <dbReference type="Google" id="ProtNLM"/>
    </source>
</evidence>
<keyword evidence="2" id="KW-1185">Reference proteome</keyword>
<dbReference type="OrthoDB" id="8683631at2"/>
<dbReference type="EMBL" id="PXWF02000033">
    <property type="protein sequence ID" value="PWF55337.1"/>
    <property type="molecule type" value="Genomic_DNA"/>
</dbReference>
<dbReference type="AlphaFoldDB" id="A0A2U2I6F4"/>